<dbReference type="InterPro" id="IPR029063">
    <property type="entry name" value="SAM-dependent_MTases_sf"/>
</dbReference>
<evidence type="ECO:0000313" key="1">
    <source>
        <dbReference type="EMBL" id="GLQ18012.1"/>
    </source>
</evidence>
<dbReference type="CDD" id="cd02440">
    <property type="entry name" value="AdoMet_MTases"/>
    <property type="match status" value="1"/>
</dbReference>
<reference evidence="1" key="2">
    <citation type="submission" date="2023-01" db="EMBL/GenBank/DDBJ databases">
        <title>Draft genome sequence of Maritalea porphyrae strain NBRC 107169.</title>
        <authorList>
            <person name="Sun Q."/>
            <person name="Mori K."/>
        </authorList>
    </citation>
    <scope>NUCLEOTIDE SEQUENCE</scope>
    <source>
        <strain evidence="1">NBRC 107169</strain>
    </source>
</reference>
<dbReference type="SUPFAM" id="SSF53335">
    <property type="entry name" value="S-adenosyl-L-methionine-dependent methyltransferases"/>
    <property type="match status" value="1"/>
</dbReference>
<accession>A0ABQ5US75</accession>
<proteinExistence type="predicted"/>
<gene>
    <name evidence="1" type="ORF">GCM10007879_22610</name>
</gene>
<evidence type="ECO:0008006" key="3">
    <source>
        <dbReference type="Google" id="ProtNLM"/>
    </source>
</evidence>
<evidence type="ECO:0000313" key="2">
    <source>
        <dbReference type="Proteomes" id="UP001161405"/>
    </source>
</evidence>
<reference evidence="1" key="1">
    <citation type="journal article" date="2014" name="Int. J. Syst. Evol. Microbiol.">
        <title>Complete genome of a new Firmicutes species belonging to the dominant human colonic microbiota ('Ruminococcus bicirculans') reveals two chromosomes and a selective capacity to utilize plant glucans.</title>
        <authorList>
            <consortium name="NISC Comparative Sequencing Program"/>
            <person name="Wegmann U."/>
            <person name="Louis P."/>
            <person name="Goesmann A."/>
            <person name="Henrissat B."/>
            <person name="Duncan S.H."/>
            <person name="Flint H.J."/>
        </authorList>
    </citation>
    <scope>NUCLEOTIDE SEQUENCE</scope>
    <source>
        <strain evidence="1">NBRC 107169</strain>
    </source>
</reference>
<dbReference type="Gene3D" id="3.40.50.150">
    <property type="entry name" value="Vaccinia Virus protein VP39"/>
    <property type="match status" value="1"/>
</dbReference>
<dbReference type="Pfam" id="PF13489">
    <property type="entry name" value="Methyltransf_23"/>
    <property type="match status" value="1"/>
</dbReference>
<protein>
    <recommendedName>
        <fullName evidence="3">Class I SAM-dependent methyltransferase</fullName>
    </recommendedName>
</protein>
<sequence>MTTQTATFWDKQAKGYAAKPVKDVQSYEEMLAAVSKYLSPEDKVLEIGCGTGSTAVRMAKHVANWTASDISPEMIGIAKSKQAPDSAKFLVANADTAFEDAPFDVVTAFHILHLVPEPNKTIKSLFKQLRPGGLFLSKTVCPGEMGIMPRLIIPVMNLFGVAPPTLHFLTTNELESMVIEAGFEILEQKFFGKAKASPYIVARRPE</sequence>
<organism evidence="1 2">
    <name type="scientific">Maritalea porphyrae</name>
    <dbReference type="NCBI Taxonomy" id="880732"/>
    <lineage>
        <taxon>Bacteria</taxon>
        <taxon>Pseudomonadati</taxon>
        <taxon>Pseudomonadota</taxon>
        <taxon>Alphaproteobacteria</taxon>
        <taxon>Hyphomicrobiales</taxon>
        <taxon>Devosiaceae</taxon>
        <taxon>Maritalea</taxon>
    </lineage>
</organism>
<dbReference type="PANTHER" id="PTHR43861">
    <property type="entry name" value="TRANS-ACONITATE 2-METHYLTRANSFERASE-RELATED"/>
    <property type="match status" value="1"/>
</dbReference>
<dbReference type="Proteomes" id="UP001161405">
    <property type="component" value="Unassembled WGS sequence"/>
</dbReference>
<name>A0ABQ5US75_9HYPH</name>
<comment type="caution">
    <text evidence="1">The sequence shown here is derived from an EMBL/GenBank/DDBJ whole genome shotgun (WGS) entry which is preliminary data.</text>
</comment>
<keyword evidence="2" id="KW-1185">Reference proteome</keyword>
<dbReference type="RefSeq" id="WP_284364570.1">
    <property type="nucleotide sequence ID" value="NZ_BSNI01000002.1"/>
</dbReference>
<dbReference type="EMBL" id="BSNI01000002">
    <property type="protein sequence ID" value="GLQ18012.1"/>
    <property type="molecule type" value="Genomic_DNA"/>
</dbReference>